<protein>
    <recommendedName>
        <fullName evidence="5">Extracellular membrane protein CFEM domain-containing protein</fullName>
    </recommendedName>
</protein>
<feature type="transmembrane region" description="Helical" evidence="1">
    <location>
        <begin position="677"/>
        <end position="695"/>
    </location>
</feature>
<keyword evidence="1" id="KW-1133">Transmembrane helix</keyword>
<feature type="transmembrane region" description="Helical" evidence="1">
    <location>
        <begin position="466"/>
        <end position="485"/>
    </location>
</feature>
<keyword evidence="4" id="KW-1185">Reference proteome</keyword>
<evidence type="ECO:0000256" key="2">
    <source>
        <dbReference type="SAM" id="SignalP"/>
    </source>
</evidence>
<dbReference type="Proteomes" id="UP000028524">
    <property type="component" value="Unassembled WGS sequence"/>
</dbReference>
<feature type="chain" id="PRO_5001779870" description="Extracellular membrane protein CFEM domain-containing protein" evidence="2">
    <location>
        <begin position="21"/>
        <end position="700"/>
    </location>
</feature>
<dbReference type="EMBL" id="KL659507">
    <property type="protein sequence ID" value="KFA69369.1"/>
    <property type="molecule type" value="Genomic_DNA"/>
</dbReference>
<feature type="transmembrane region" description="Helical" evidence="1">
    <location>
        <begin position="529"/>
        <end position="553"/>
    </location>
</feature>
<evidence type="ECO:0000313" key="3">
    <source>
        <dbReference type="EMBL" id="KFA69369.1"/>
    </source>
</evidence>
<organism evidence="3 4">
    <name type="scientific">Stachybotrys chlorohalonatus (strain IBT 40285)</name>
    <dbReference type="NCBI Taxonomy" id="1283841"/>
    <lineage>
        <taxon>Eukaryota</taxon>
        <taxon>Fungi</taxon>
        <taxon>Dikarya</taxon>
        <taxon>Ascomycota</taxon>
        <taxon>Pezizomycotina</taxon>
        <taxon>Sordariomycetes</taxon>
        <taxon>Hypocreomycetidae</taxon>
        <taxon>Hypocreales</taxon>
        <taxon>Stachybotryaceae</taxon>
        <taxon>Stachybotrys</taxon>
    </lineage>
</organism>
<dbReference type="HOGENOM" id="CLU_012175_0_0_1"/>
<feature type="transmembrane region" description="Helical" evidence="1">
    <location>
        <begin position="497"/>
        <end position="517"/>
    </location>
</feature>
<evidence type="ECO:0000256" key="1">
    <source>
        <dbReference type="SAM" id="Phobius"/>
    </source>
</evidence>
<evidence type="ECO:0008006" key="5">
    <source>
        <dbReference type="Google" id="ProtNLM"/>
    </source>
</evidence>
<sequence>MKTAITCLILWTAGFIRVAALEALPLTNKPLDSDGVTIFKNYDGWVNPQDLAPLPQCVAQQDVSTWLKAMTKCTDKRCTSNFLSICTHHQWLTQLSCLSSEFGPDIIQEYLPYCSRSILAKAQLYQWIRSVTGRTWLIDVGDANEVQSLSPASISGGYASMSVSVNAPECLTSSLSAPSMEPFQHVMASCSFTSITQRMGNEARPWEYSWRLRSMISLGFDTAGYNLTGRNIGLGNYFDKECFCKTFRLDLEEEPCSGPEQIDLIKERLWLYAMCGPTSLPDNWTDMVRVIGFRYIPVEDWHWPACVMDMPSEVTELTEQCATSACELGPDGLCQVRRTIDRTCFCRSISYESCGGSCHVFESRIDYVNWLHEICSSVQDWHGLPENWRQLASPTPNDMIPWHWTMKPTIDPNNPLQPLPVKCVSNKWKLFSLVLINATSFLAAFLGRGKGSSKQTASDPPKARIIHGITAAALHFVANCMNGFLIRQTLGYEDVPILQLVLLWCSIPRPSWFMLLLMSSDLSDARIAANTAAVVFAEVTLQVLSFYPMFLTVEYGLEHNFYFGGLQYAERRGWASILYTGALLWFIIVVVTLYRVKGAAYRMNQPPSDTLLARDERKSYTTYGTLSVEASRRDVPQKEFAEFYTIAMTSMLLLWTAQWLFWVGFIGLTSEEFCPPMLGFLTIVWIAFSLASTIMKANSQ</sequence>
<dbReference type="OMA" id="LWCSLPR"/>
<dbReference type="OrthoDB" id="3525430at2759"/>
<feature type="transmembrane region" description="Helical" evidence="1">
    <location>
        <begin position="573"/>
        <end position="594"/>
    </location>
</feature>
<feature type="transmembrane region" description="Helical" evidence="1">
    <location>
        <begin position="643"/>
        <end position="665"/>
    </location>
</feature>
<gene>
    <name evidence="3" type="ORF">S40285_08476</name>
</gene>
<dbReference type="InParanoid" id="A0A084QZI4"/>
<feature type="transmembrane region" description="Helical" evidence="1">
    <location>
        <begin position="428"/>
        <end position="446"/>
    </location>
</feature>
<proteinExistence type="predicted"/>
<reference evidence="3 4" key="1">
    <citation type="journal article" date="2014" name="BMC Genomics">
        <title>Comparative genome sequencing reveals chemotype-specific gene clusters in the toxigenic black mold Stachybotrys.</title>
        <authorList>
            <person name="Semeiks J."/>
            <person name="Borek D."/>
            <person name="Otwinowski Z."/>
            <person name="Grishin N.V."/>
        </authorList>
    </citation>
    <scope>NUCLEOTIDE SEQUENCE [LARGE SCALE GENOMIC DNA]</scope>
    <source>
        <strain evidence="3 4">IBT 40285</strain>
    </source>
</reference>
<accession>A0A084QZI4</accession>
<feature type="signal peptide" evidence="2">
    <location>
        <begin position="1"/>
        <end position="20"/>
    </location>
</feature>
<keyword evidence="2" id="KW-0732">Signal</keyword>
<keyword evidence="1" id="KW-0812">Transmembrane</keyword>
<keyword evidence="1" id="KW-0472">Membrane</keyword>
<name>A0A084QZI4_STAC4</name>
<evidence type="ECO:0000313" key="4">
    <source>
        <dbReference type="Proteomes" id="UP000028524"/>
    </source>
</evidence>
<dbReference type="AlphaFoldDB" id="A0A084QZI4"/>